<dbReference type="RefSeq" id="WP_203913612.1">
    <property type="nucleotide sequence ID" value="NZ_BONY01000079.1"/>
</dbReference>
<keyword evidence="3" id="KW-1185">Reference proteome</keyword>
<reference evidence="2" key="1">
    <citation type="submission" date="2021-01" db="EMBL/GenBank/DDBJ databases">
        <title>Whole genome shotgun sequence of Rhizocola hellebori NBRC 109834.</title>
        <authorList>
            <person name="Komaki H."/>
            <person name="Tamura T."/>
        </authorList>
    </citation>
    <scope>NUCLEOTIDE SEQUENCE</scope>
    <source>
        <strain evidence="2">NBRC 109834</strain>
    </source>
</reference>
<gene>
    <name evidence="2" type="ORF">Rhe02_79530</name>
</gene>
<evidence type="ECO:0000313" key="3">
    <source>
        <dbReference type="Proteomes" id="UP000612899"/>
    </source>
</evidence>
<evidence type="ECO:0000313" key="2">
    <source>
        <dbReference type="EMBL" id="GIH09886.1"/>
    </source>
</evidence>
<protein>
    <submittedName>
        <fullName evidence="2">Uncharacterized protein</fullName>
    </submittedName>
</protein>
<comment type="caution">
    <text evidence="2">The sequence shown here is derived from an EMBL/GenBank/DDBJ whole genome shotgun (WGS) entry which is preliminary data.</text>
</comment>
<sequence length="204" mass="22234">MYSHNAASVDWSPRQIYRLVRNFYREPASWLALAISTVVLVYGGGALMFWYHSIYLGEGGPAISPALHWFVDSTAGLFFLTPVVAVVLPIASRTASRYTGKLGGAYYAMVGGTIFALATVPGPVMHDNLVGRGTWLANEITRMWGDGRIPGPNHHYTVPVSLSLQLAFALPLYIGLMWLLWSGASVARSRKTEQSTVDSVVSQA</sequence>
<feature type="transmembrane region" description="Helical" evidence="1">
    <location>
        <begin position="104"/>
        <end position="124"/>
    </location>
</feature>
<feature type="transmembrane region" description="Helical" evidence="1">
    <location>
        <begin position="162"/>
        <end position="181"/>
    </location>
</feature>
<accession>A0A8J3QG21</accession>
<dbReference type="EMBL" id="BONY01000079">
    <property type="protein sequence ID" value="GIH09886.1"/>
    <property type="molecule type" value="Genomic_DNA"/>
</dbReference>
<feature type="transmembrane region" description="Helical" evidence="1">
    <location>
        <begin position="28"/>
        <end position="50"/>
    </location>
</feature>
<dbReference type="Proteomes" id="UP000612899">
    <property type="component" value="Unassembled WGS sequence"/>
</dbReference>
<feature type="transmembrane region" description="Helical" evidence="1">
    <location>
        <begin position="70"/>
        <end position="92"/>
    </location>
</feature>
<dbReference type="AlphaFoldDB" id="A0A8J3QG21"/>
<keyword evidence="1" id="KW-1133">Transmembrane helix</keyword>
<proteinExistence type="predicted"/>
<organism evidence="2 3">
    <name type="scientific">Rhizocola hellebori</name>
    <dbReference type="NCBI Taxonomy" id="1392758"/>
    <lineage>
        <taxon>Bacteria</taxon>
        <taxon>Bacillati</taxon>
        <taxon>Actinomycetota</taxon>
        <taxon>Actinomycetes</taxon>
        <taxon>Micromonosporales</taxon>
        <taxon>Micromonosporaceae</taxon>
        <taxon>Rhizocola</taxon>
    </lineage>
</organism>
<keyword evidence="1" id="KW-0472">Membrane</keyword>
<evidence type="ECO:0000256" key="1">
    <source>
        <dbReference type="SAM" id="Phobius"/>
    </source>
</evidence>
<name>A0A8J3QG21_9ACTN</name>
<keyword evidence="1" id="KW-0812">Transmembrane</keyword>